<dbReference type="SUPFAM" id="SSF52972">
    <property type="entry name" value="ITPase-like"/>
    <property type="match status" value="1"/>
</dbReference>
<dbReference type="STRING" id="1508404.JMA_25050"/>
<keyword evidence="3" id="KW-0479">Metal-binding</keyword>
<protein>
    <recommendedName>
        <fullName evidence="9">inosine/xanthosine triphosphatase</fullName>
        <ecNumber evidence="9">3.6.1.73</ecNumber>
    </recommendedName>
</protein>
<evidence type="ECO:0000256" key="11">
    <source>
        <dbReference type="ARBA" id="ARBA00048781"/>
    </source>
</evidence>
<comment type="cofactor">
    <cofactor evidence="1">
        <name>Mn(2+)</name>
        <dbReference type="ChEBI" id="CHEBI:29035"/>
    </cofactor>
</comment>
<dbReference type="InterPro" id="IPR029001">
    <property type="entry name" value="ITPase-like_fam"/>
</dbReference>
<evidence type="ECO:0000256" key="4">
    <source>
        <dbReference type="ARBA" id="ARBA00022741"/>
    </source>
</evidence>
<evidence type="ECO:0000256" key="7">
    <source>
        <dbReference type="ARBA" id="ARBA00023080"/>
    </source>
</evidence>
<comment type="catalytic activity">
    <reaction evidence="10">
        <text>ITP + H2O = IDP + phosphate + H(+)</text>
        <dbReference type="Rhea" id="RHEA:28330"/>
        <dbReference type="ChEBI" id="CHEBI:15377"/>
        <dbReference type="ChEBI" id="CHEBI:15378"/>
        <dbReference type="ChEBI" id="CHEBI:43474"/>
        <dbReference type="ChEBI" id="CHEBI:58280"/>
        <dbReference type="ChEBI" id="CHEBI:61402"/>
        <dbReference type="EC" id="3.6.1.73"/>
    </reaction>
</comment>
<dbReference type="EC" id="3.6.1.73" evidence="9"/>
<organism evidence="13 14">
    <name type="scientific">Jeotgalibacillus malaysiensis</name>
    <dbReference type="NCBI Taxonomy" id="1508404"/>
    <lineage>
        <taxon>Bacteria</taxon>
        <taxon>Bacillati</taxon>
        <taxon>Bacillota</taxon>
        <taxon>Bacilli</taxon>
        <taxon>Bacillales</taxon>
        <taxon>Caryophanaceae</taxon>
        <taxon>Jeotgalibacillus</taxon>
    </lineage>
</organism>
<comment type="catalytic activity">
    <reaction evidence="11">
        <text>XTP + H2O = XDP + phosphate + H(+)</text>
        <dbReference type="Rhea" id="RHEA:28406"/>
        <dbReference type="ChEBI" id="CHEBI:15377"/>
        <dbReference type="ChEBI" id="CHEBI:15378"/>
        <dbReference type="ChEBI" id="CHEBI:43474"/>
        <dbReference type="ChEBI" id="CHEBI:59884"/>
        <dbReference type="ChEBI" id="CHEBI:61314"/>
        <dbReference type="EC" id="3.6.1.73"/>
    </reaction>
</comment>
<dbReference type="AlphaFoldDB" id="A0A0B5AT24"/>
<keyword evidence="4" id="KW-0547">Nucleotide-binding</keyword>
<dbReference type="BioCyc" id="JESP1508404:G14D9-11761-MONOMER"/>
<comment type="cofactor">
    <cofactor evidence="2">
        <name>Mg(2+)</name>
        <dbReference type="ChEBI" id="CHEBI:18420"/>
    </cofactor>
</comment>
<evidence type="ECO:0000256" key="5">
    <source>
        <dbReference type="ARBA" id="ARBA00022801"/>
    </source>
</evidence>
<dbReference type="InterPro" id="IPR050299">
    <property type="entry name" value="YjjX_NTPase"/>
</dbReference>
<keyword evidence="7" id="KW-0546">Nucleotide metabolism</keyword>
<evidence type="ECO:0000313" key="14">
    <source>
        <dbReference type="Proteomes" id="UP000031449"/>
    </source>
</evidence>
<proteinExistence type="predicted"/>
<gene>
    <name evidence="13" type="ORF">JMA_25050</name>
</gene>
<evidence type="ECO:0000256" key="3">
    <source>
        <dbReference type="ARBA" id="ARBA00022723"/>
    </source>
</evidence>
<dbReference type="NCBIfam" id="NF002850">
    <property type="entry name" value="PRK03114.1"/>
    <property type="match status" value="1"/>
</dbReference>
<dbReference type="GO" id="GO:0009117">
    <property type="term" value="P:nucleotide metabolic process"/>
    <property type="evidence" value="ECO:0007669"/>
    <property type="project" value="UniProtKB-KW"/>
</dbReference>
<evidence type="ECO:0000313" key="13">
    <source>
        <dbReference type="EMBL" id="AJD91822.1"/>
    </source>
</evidence>
<name>A0A0B5AT24_9BACL</name>
<dbReference type="GO" id="GO:0046872">
    <property type="term" value="F:metal ion binding"/>
    <property type="evidence" value="ECO:0007669"/>
    <property type="project" value="UniProtKB-KW"/>
</dbReference>
<sequence>MNLAIGTKNKAKVSAAESCWTFGEVKGFKTESGVSDQPFGHDETRQGAVNRAMNAAACYENAAGLGLEGGVAEMEDGLYICNWGALFVPGFKEPFTASGASIRLPEELAEPLRKGQELGPLMEEYSKQQNIRQHDGAVGFFTNGRITRAQMFEHIVELLIGQWEYEKNK</sequence>
<evidence type="ECO:0000256" key="9">
    <source>
        <dbReference type="ARBA" id="ARBA00038901"/>
    </source>
</evidence>
<dbReference type="GO" id="GO:0103023">
    <property type="term" value="F:ITPase activity"/>
    <property type="evidence" value="ECO:0007669"/>
    <property type="project" value="UniProtKB-EC"/>
</dbReference>
<dbReference type="InterPro" id="IPR026533">
    <property type="entry name" value="NTPase/PRRC1"/>
</dbReference>
<dbReference type="GO" id="GO:0000166">
    <property type="term" value="F:nucleotide binding"/>
    <property type="evidence" value="ECO:0007669"/>
    <property type="project" value="UniProtKB-KW"/>
</dbReference>
<dbReference type="Proteomes" id="UP000031449">
    <property type="component" value="Chromosome"/>
</dbReference>
<keyword evidence="14" id="KW-1185">Reference proteome</keyword>
<evidence type="ECO:0000256" key="10">
    <source>
        <dbReference type="ARBA" id="ARBA00048174"/>
    </source>
</evidence>
<dbReference type="OrthoDB" id="164951at2"/>
<dbReference type="PANTHER" id="PTHR34699:SF2">
    <property type="entry name" value="NON-CANONICAL PURINE NTP PHOSPHATASE_PRRC1 DOMAIN-CONTAINING PROTEIN"/>
    <property type="match status" value="1"/>
</dbReference>
<accession>A0A0B5AT24</accession>
<evidence type="ECO:0000256" key="2">
    <source>
        <dbReference type="ARBA" id="ARBA00001946"/>
    </source>
</evidence>
<keyword evidence="8" id="KW-0464">Manganese</keyword>
<keyword evidence="5" id="KW-0378">Hydrolase</keyword>
<evidence type="ECO:0000256" key="6">
    <source>
        <dbReference type="ARBA" id="ARBA00022842"/>
    </source>
</evidence>
<evidence type="ECO:0000256" key="1">
    <source>
        <dbReference type="ARBA" id="ARBA00001936"/>
    </source>
</evidence>
<feature type="domain" description="Non-canonical purine NTP phosphatase/PRRC1" evidence="12">
    <location>
        <begin position="6"/>
        <end position="156"/>
    </location>
</feature>
<dbReference type="HOGENOM" id="CLU_087417_0_0_9"/>
<dbReference type="EMBL" id="CP009416">
    <property type="protein sequence ID" value="AJD91822.1"/>
    <property type="molecule type" value="Genomic_DNA"/>
</dbReference>
<reference evidence="13 14" key="1">
    <citation type="submission" date="2014-08" db="EMBL/GenBank/DDBJ databases">
        <title>Complete genome of a marine bacteria Jeotgalibacillus malaysiensis.</title>
        <authorList>
            <person name="Yaakop A.S."/>
            <person name="Chan K.-G."/>
            <person name="Goh K.M."/>
        </authorList>
    </citation>
    <scope>NUCLEOTIDE SEQUENCE [LARGE SCALE GENOMIC DNA]</scope>
    <source>
        <strain evidence="13 14">D5</strain>
    </source>
</reference>
<dbReference type="KEGG" id="jeo:JMA_25050"/>
<keyword evidence="6" id="KW-0460">Magnesium</keyword>
<evidence type="ECO:0000256" key="8">
    <source>
        <dbReference type="ARBA" id="ARBA00023211"/>
    </source>
</evidence>
<dbReference type="Pfam" id="PF01931">
    <property type="entry name" value="NTPase_I-T"/>
    <property type="match status" value="1"/>
</dbReference>
<evidence type="ECO:0000259" key="12">
    <source>
        <dbReference type="Pfam" id="PF01931"/>
    </source>
</evidence>
<dbReference type="PANTHER" id="PTHR34699">
    <property type="match status" value="1"/>
</dbReference>
<dbReference type="Gene3D" id="3.90.950.10">
    <property type="match status" value="1"/>
</dbReference>